<gene>
    <name evidence="11" type="ORF">SAMN05421644_11239</name>
</gene>
<dbReference type="GO" id="GO:0008170">
    <property type="term" value="F:N-methyltransferase activity"/>
    <property type="evidence" value="ECO:0007669"/>
    <property type="project" value="InterPro"/>
</dbReference>
<dbReference type="GO" id="GO:0032259">
    <property type="term" value="P:methylation"/>
    <property type="evidence" value="ECO:0007669"/>
    <property type="project" value="UniProtKB-KW"/>
</dbReference>
<keyword evidence="5" id="KW-0949">S-adenosyl-L-methionine</keyword>
<dbReference type="InterPro" id="IPR022749">
    <property type="entry name" value="D12N6_MeTrfase_N"/>
</dbReference>
<keyword evidence="8" id="KW-0175">Coiled coil</keyword>
<dbReference type="InterPro" id="IPR051537">
    <property type="entry name" value="DNA_Adenine_Mtase"/>
</dbReference>
<evidence type="ECO:0000256" key="6">
    <source>
        <dbReference type="ARBA" id="ARBA00022747"/>
    </source>
</evidence>
<dbReference type="RefSeq" id="WP_091332868.1">
    <property type="nucleotide sequence ID" value="NZ_FNOW01000012.1"/>
</dbReference>
<dbReference type="InterPro" id="IPR002052">
    <property type="entry name" value="DNA_methylase_N6_adenine_CS"/>
</dbReference>
<dbReference type="OrthoDB" id="9784823at2"/>
<dbReference type="Pfam" id="PF12161">
    <property type="entry name" value="HsdM_N"/>
    <property type="match status" value="1"/>
</dbReference>
<evidence type="ECO:0000256" key="5">
    <source>
        <dbReference type="ARBA" id="ARBA00022691"/>
    </source>
</evidence>
<dbReference type="EMBL" id="FNOW01000012">
    <property type="protein sequence ID" value="SDX76187.1"/>
    <property type="molecule type" value="Genomic_DNA"/>
</dbReference>
<dbReference type="Pfam" id="PF02384">
    <property type="entry name" value="N6_Mtase"/>
    <property type="match status" value="1"/>
</dbReference>
<dbReference type="Proteomes" id="UP000198672">
    <property type="component" value="Unassembled WGS sequence"/>
</dbReference>
<dbReference type="PROSITE" id="PS00092">
    <property type="entry name" value="N6_MTASE"/>
    <property type="match status" value="1"/>
</dbReference>
<dbReference type="GO" id="GO:0003677">
    <property type="term" value="F:DNA binding"/>
    <property type="evidence" value="ECO:0007669"/>
    <property type="project" value="InterPro"/>
</dbReference>
<evidence type="ECO:0000256" key="2">
    <source>
        <dbReference type="ARBA" id="ARBA00011900"/>
    </source>
</evidence>
<comment type="similarity">
    <text evidence="1">Belongs to the N(4)/N(6)-methyltransferase family.</text>
</comment>
<protein>
    <recommendedName>
        <fullName evidence="2">site-specific DNA-methyltransferase (adenine-specific)</fullName>
        <ecNumber evidence="2">2.1.1.72</ecNumber>
    </recommendedName>
</protein>
<feature type="coiled-coil region" evidence="8">
    <location>
        <begin position="509"/>
        <end position="543"/>
    </location>
</feature>
<evidence type="ECO:0000313" key="12">
    <source>
        <dbReference type="Proteomes" id="UP000198672"/>
    </source>
</evidence>
<evidence type="ECO:0000256" key="4">
    <source>
        <dbReference type="ARBA" id="ARBA00022679"/>
    </source>
</evidence>
<dbReference type="Gene3D" id="3.40.50.150">
    <property type="entry name" value="Vaccinia Virus protein VP39"/>
    <property type="match status" value="1"/>
</dbReference>
<evidence type="ECO:0000256" key="7">
    <source>
        <dbReference type="ARBA" id="ARBA00047942"/>
    </source>
</evidence>
<dbReference type="PANTHER" id="PTHR42933">
    <property type="entry name" value="SLR6095 PROTEIN"/>
    <property type="match status" value="1"/>
</dbReference>
<dbReference type="STRING" id="61595.SAMN05421644_11239"/>
<keyword evidence="6" id="KW-0680">Restriction system</keyword>
<proteinExistence type="inferred from homology"/>
<evidence type="ECO:0000259" key="10">
    <source>
        <dbReference type="Pfam" id="PF12161"/>
    </source>
</evidence>
<evidence type="ECO:0000256" key="8">
    <source>
        <dbReference type="SAM" id="Coils"/>
    </source>
</evidence>
<keyword evidence="4" id="KW-0808">Transferase</keyword>
<dbReference type="SUPFAM" id="SSF53335">
    <property type="entry name" value="S-adenosyl-L-methionine-dependent methyltransferases"/>
    <property type="match status" value="1"/>
</dbReference>
<accession>A0A1H3EC58</accession>
<evidence type="ECO:0000256" key="3">
    <source>
        <dbReference type="ARBA" id="ARBA00022603"/>
    </source>
</evidence>
<evidence type="ECO:0000259" key="9">
    <source>
        <dbReference type="Pfam" id="PF02384"/>
    </source>
</evidence>
<feature type="domain" description="DNA methylase adenine-specific" evidence="9">
    <location>
        <begin position="175"/>
        <end position="454"/>
    </location>
</feature>
<dbReference type="Gene3D" id="1.20.1260.30">
    <property type="match status" value="1"/>
</dbReference>
<keyword evidence="3" id="KW-0489">Methyltransferase</keyword>
<sequence>MARGKQATNDKTKSLATRQSVDQAVKSICDIMRRGSVTSAVQYVPELTWMLFLRVLDETEQREQLEASALNIRFTPSLPEPYRWRDWGAPDGAKRQALESQPQGDFFKFINDDLIKFLETLEHQSNATIRQILISEIMRNVGKTRIDTEKNLRDVLDKVHLLSSNAVDDTHVFALSQVYEGLLLRMGEKNNDGGQFFTPREVIRIVIEVLNPQIGETVYDPCCGTGGFLAQASVHMRNTLLENNGSPDAFEQLAERTFYGREKESLIYPIALANLVLHSIDHPHLWFGNTLTNQELSDKLFKGAPPTFTVIATNPPFGGKEGIEAQTQFAYKTGSTQVLFLQHVINSLDSNGGRCGIVVDEGLLFRTNEEAFVQTKRKLLDECDLWCIVSLPGGVFTQAGAGVKTNLLFFVRGRPTERIWYYDLSDLKITKRKPLTRLHFDDFLRRLPERSDSDCSWTIDLSERKAALKCEAQPFLDQAHAKRQEAAPFGQRLQQLKAAPRTEQDAAAIAEIEAVFLGLTKEARALENKAQDIENQLYDLKAVNPHRSADVDERTPAQLLEFIAAKGREIDAVLAELRD</sequence>
<organism evidence="11 12">
    <name type="scientific">Allochromatium warmingii</name>
    <name type="common">Chromatium warmingii</name>
    <dbReference type="NCBI Taxonomy" id="61595"/>
    <lineage>
        <taxon>Bacteria</taxon>
        <taxon>Pseudomonadati</taxon>
        <taxon>Pseudomonadota</taxon>
        <taxon>Gammaproteobacteria</taxon>
        <taxon>Chromatiales</taxon>
        <taxon>Chromatiaceae</taxon>
        <taxon>Allochromatium</taxon>
    </lineage>
</organism>
<dbReference type="GO" id="GO:0009307">
    <property type="term" value="P:DNA restriction-modification system"/>
    <property type="evidence" value="ECO:0007669"/>
    <property type="project" value="UniProtKB-KW"/>
</dbReference>
<dbReference type="PRINTS" id="PR00507">
    <property type="entry name" value="N12N6MTFRASE"/>
</dbReference>
<dbReference type="GO" id="GO:0009007">
    <property type="term" value="F:site-specific DNA-methyltransferase (adenine-specific) activity"/>
    <property type="evidence" value="ECO:0007669"/>
    <property type="project" value="UniProtKB-EC"/>
</dbReference>
<dbReference type="InterPro" id="IPR003356">
    <property type="entry name" value="DNA_methylase_A-5"/>
</dbReference>
<keyword evidence="12" id="KW-1185">Reference proteome</keyword>
<dbReference type="InterPro" id="IPR038333">
    <property type="entry name" value="T1MK-like_N_sf"/>
</dbReference>
<reference evidence="12" key="1">
    <citation type="submission" date="2016-10" db="EMBL/GenBank/DDBJ databases">
        <authorList>
            <person name="Varghese N."/>
            <person name="Submissions S."/>
        </authorList>
    </citation>
    <scope>NUCLEOTIDE SEQUENCE [LARGE SCALE GENOMIC DNA]</scope>
    <source>
        <strain evidence="12">DSM 173</strain>
    </source>
</reference>
<dbReference type="AlphaFoldDB" id="A0A1H3EC58"/>
<feature type="domain" description="N6 adenine-specific DNA methyltransferase N-terminal" evidence="10">
    <location>
        <begin position="23"/>
        <end position="159"/>
    </location>
</feature>
<dbReference type="EC" id="2.1.1.72" evidence="2"/>
<evidence type="ECO:0000313" key="11">
    <source>
        <dbReference type="EMBL" id="SDX76187.1"/>
    </source>
</evidence>
<name>A0A1H3EC58_ALLWA</name>
<evidence type="ECO:0000256" key="1">
    <source>
        <dbReference type="ARBA" id="ARBA00006594"/>
    </source>
</evidence>
<dbReference type="InterPro" id="IPR029063">
    <property type="entry name" value="SAM-dependent_MTases_sf"/>
</dbReference>
<dbReference type="PANTHER" id="PTHR42933:SF4">
    <property type="entry name" value="TYPE I RESTRICTION ENZYME ECOKI METHYLASE SUBUNIT"/>
    <property type="match status" value="1"/>
</dbReference>
<comment type="catalytic activity">
    <reaction evidence="7">
        <text>a 2'-deoxyadenosine in DNA + S-adenosyl-L-methionine = an N(6)-methyl-2'-deoxyadenosine in DNA + S-adenosyl-L-homocysteine + H(+)</text>
        <dbReference type="Rhea" id="RHEA:15197"/>
        <dbReference type="Rhea" id="RHEA-COMP:12418"/>
        <dbReference type="Rhea" id="RHEA-COMP:12419"/>
        <dbReference type="ChEBI" id="CHEBI:15378"/>
        <dbReference type="ChEBI" id="CHEBI:57856"/>
        <dbReference type="ChEBI" id="CHEBI:59789"/>
        <dbReference type="ChEBI" id="CHEBI:90615"/>
        <dbReference type="ChEBI" id="CHEBI:90616"/>
        <dbReference type="EC" id="2.1.1.72"/>
    </reaction>
</comment>